<sequence length="145" mass="17151">MSINLDTRLLLNNLIKQKYTFFKSLENVFARYLLDQYRYPSDYPDEPPFYLITSIYELNRIVIDYCVYGASRITSPHDATGDMIKYKFWLYYNMNFGTAYNEKIITRFNKVVDKCVAILKINNEVIVIHCNPLMNISSCFPKPKN</sequence>
<evidence type="ECO:0000313" key="1">
    <source>
        <dbReference type="EMBL" id="QHT11119.1"/>
    </source>
</evidence>
<protein>
    <submittedName>
        <fullName evidence="1">Uncharacterized protein</fullName>
    </submittedName>
</protein>
<dbReference type="EMBL" id="MN739531">
    <property type="protein sequence ID" value="QHT11119.1"/>
    <property type="molecule type" value="Genomic_DNA"/>
</dbReference>
<accession>A0A6C0D5E4</accession>
<proteinExistence type="predicted"/>
<organism evidence="1">
    <name type="scientific">viral metagenome</name>
    <dbReference type="NCBI Taxonomy" id="1070528"/>
    <lineage>
        <taxon>unclassified sequences</taxon>
        <taxon>metagenomes</taxon>
        <taxon>organismal metagenomes</taxon>
    </lineage>
</organism>
<reference evidence="1" key="1">
    <citation type="journal article" date="2020" name="Nature">
        <title>Giant virus diversity and host interactions through global metagenomics.</title>
        <authorList>
            <person name="Schulz F."/>
            <person name="Roux S."/>
            <person name="Paez-Espino D."/>
            <person name="Jungbluth S."/>
            <person name="Walsh D.A."/>
            <person name="Denef V.J."/>
            <person name="McMahon K.D."/>
            <person name="Konstantinidis K.T."/>
            <person name="Eloe-Fadrosh E.A."/>
            <person name="Kyrpides N.C."/>
            <person name="Woyke T."/>
        </authorList>
    </citation>
    <scope>NUCLEOTIDE SEQUENCE</scope>
    <source>
        <strain evidence="1">GVMAG-M-3300023174-111</strain>
    </source>
</reference>
<dbReference type="AlphaFoldDB" id="A0A6C0D5E4"/>
<name>A0A6C0D5E4_9ZZZZ</name>